<evidence type="ECO:0000259" key="8">
    <source>
        <dbReference type="Pfam" id="PF14322"/>
    </source>
</evidence>
<evidence type="ECO:0000256" key="4">
    <source>
        <dbReference type="ARBA" id="ARBA00023136"/>
    </source>
</evidence>
<dbReference type="SUPFAM" id="SSF48452">
    <property type="entry name" value="TPR-like"/>
    <property type="match status" value="1"/>
</dbReference>
<evidence type="ECO:0000256" key="6">
    <source>
        <dbReference type="SAM" id="SignalP"/>
    </source>
</evidence>
<dbReference type="InterPro" id="IPR033985">
    <property type="entry name" value="SusD-like_N"/>
</dbReference>
<keyword evidence="3 6" id="KW-0732">Signal</keyword>
<dbReference type="RefSeq" id="WP_162391085.1">
    <property type="nucleotide sequence ID" value="NZ_CP045997.1"/>
</dbReference>
<feature type="chain" id="PRO_5027121031" evidence="6">
    <location>
        <begin position="24"/>
        <end position="591"/>
    </location>
</feature>
<evidence type="ECO:0000313" key="9">
    <source>
        <dbReference type="EMBL" id="QHW00692.1"/>
    </source>
</evidence>
<organism evidence="9 10">
    <name type="scientific">Spirosoma endbachense</name>
    <dbReference type="NCBI Taxonomy" id="2666025"/>
    <lineage>
        <taxon>Bacteria</taxon>
        <taxon>Pseudomonadati</taxon>
        <taxon>Bacteroidota</taxon>
        <taxon>Cytophagia</taxon>
        <taxon>Cytophagales</taxon>
        <taxon>Cytophagaceae</taxon>
        <taxon>Spirosoma</taxon>
    </lineage>
</organism>
<protein>
    <submittedName>
        <fullName evidence="9">RagB/SusD family nutrient uptake outer membrane protein</fullName>
    </submittedName>
</protein>
<name>A0A6P1W5H2_9BACT</name>
<dbReference type="InterPro" id="IPR011990">
    <property type="entry name" value="TPR-like_helical_dom_sf"/>
</dbReference>
<dbReference type="Pfam" id="PF14322">
    <property type="entry name" value="SusD-like_3"/>
    <property type="match status" value="1"/>
</dbReference>
<dbReference type="Proteomes" id="UP000464577">
    <property type="component" value="Chromosome"/>
</dbReference>
<evidence type="ECO:0000256" key="1">
    <source>
        <dbReference type="ARBA" id="ARBA00004442"/>
    </source>
</evidence>
<comment type="subcellular location">
    <subcellularLocation>
        <location evidence="1">Cell outer membrane</location>
    </subcellularLocation>
</comment>
<sequence>MKPILNYTALTLLLSLATLSACKQQFLDLGLQGVYNESDLLSKKGIDGFLIDAYATLDGNLSANFLGLSGTYNWIWGSITGGDAYKGGTNFTDQSEINQVMQYATPTTNSQLLARWNGIFDGIGRTNIVLKELAKATDPALTDALKKQIEGEARFLRAFHHFEGKKIFGNIPFVDEKATDYKIPNTDASGNYVNIWPQLETDFKFAYDNLDEMKTGKGRVNKWTAGAYLAKAYLYQSKFTEAKALFDVIIGQGKTSQGVKLDLTTGFGENFRIATQNSKESMLEVQSAIGDGASDNTNGFREAILCYPNGIAGGTNSWFYRPSQNLVNAFRTDENGLPLLDTYNDVDVTSNEMVPDASSFTPYAGNLDPRLDHTVGRRGIPYLDWGMMTGVAFTAPPGESITNGGPFTGKKHVFASVEYSSGQVVRASFGIASALNYDLMRFADVLLMAAECEVEVGSLDKAREYVNRVRARAAASPIKTLDGTANAARYVVSPYATAWASKEVARKAVRFERRIELGMEGHRFFDLVRWGIADQVINTEYLPKESVRRSLALGSGVKFTKNKSEYQPIPDYAITQSFVAGKPTLKQNPGY</sequence>
<dbReference type="KEGG" id="senf:GJR95_39230"/>
<dbReference type="InterPro" id="IPR012944">
    <property type="entry name" value="SusD_RagB_dom"/>
</dbReference>
<dbReference type="Pfam" id="PF07980">
    <property type="entry name" value="SusD_RagB"/>
    <property type="match status" value="1"/>
</dbReference>
<evidence type="ECO:0000259" key="7">
    <source>
        <dbReference type="Pfam" id="PF07980"/>
    </source>
</evidence>
<gene>
    <name evidence="9" type="ORF">GJR95_39230</name>
</gene>
<keyword evidence="4" id="KW-0472">Membrane</keyword>
<feature type="domain" description="RagB/SusD" evidence="7">
    <location>
        <begin position="279"/>
        <end position="591"/>
    </location>
</feature>
<dbReference type="Gene3D" id="1.25.40.390">
    <property type="match status" value="1"/>
</dbReference>
<evidence type="ECO:0000256" key="2">
    <source>
        <dbReference type="ARBA" id="ARBA00006275"/>
    </source>
</evidence>
<dbReference type="GO" id="GO:0009279">
    <property type="term" value="C:cell outer membrane"/>
    <property type="evidence" value="ECO:0007669"/>
    <property type="project" value="UniProtKB-SubCell"/>
</dbReference>
<dbReference type="PROSITE" id="PS51257">
    <property type="entry name" value="PROKAR_LIPOPROTEIN"/>
    <property type="match status" value="1"/>
</dbReference>
<keyword evidence="5" id="KW-0998">Cell outer membrane</keyword>
<accession>A0A6P1W5H2</accession>
<feature type="signal peptide" evidence="6">
    <location>
        <begin position="1"/>
        <end position="23"/>
    </location>
</feature>
<dbReference type="AlphaFoldDB" id="A0A6P1W5H2"/>
<evidence type="ECO:0000256" key="5">
    <source>
        <dbReference type="ARBA" id="ARBA00023237"/>
    </source>
</evidence>
<keyword evidence="10" id="KW-1185">Reference proteome</keyword>
<proteinExistence type="inferred from homology"/>
<reference evidence="9 10" key="1">
    <citation type="submission" date="2019-11" db="EMBL/GenBank/DDBJ databases">
        <title>Spirosoma endbachense sp. nov., isolated from a natural salt meadow.</title>
        <authorList>
            <person name="Rojas J."/>
            <person name="Ambika Manirajan B."/>
            <person name="Ratering S."/>
            <person name="Suarez C."/>
            <person name="Geissler-Plaum R."/>
            <person name="Schnell S."/>
        </authorList>
    </citation>
    <scope>NUCLEOTIDE SEQUENCE [LARGE SCALE GENOMIC DNA]</scope>
    <source>
        <strain evidence="9 10">I-24</strain>
    </source>
</reference>
<comment type="similarity">
    <text evidence="2">Belongs to the SusD family.</text>
</comment>
<evidence type="ECO:0000313" key="10">
    <source>
        <dbReference type="Proteomes" id="UP000464577"/>
    </source>
</evidence>
<evidence type="ECO:0000256" key="3">
    <source>
        <dbReference type="ARBA" id="ARBA00022729"/>
    </source>
</evidence>
<feature type="domain" description="SusD-like N-terminal" evidence="8">
    <location>
        <begin position="94"/>
        <end position="234"/>
    </location>
</feature>
<dbReference type="EMBL" id="CP045997">
    <property type="protein sequence ID" value="QHW00692.1"/>
    <property type="molecule type" value="Genomic_DNA"/>
</dbReference>